<proteinExistence type="inferred from homology"/>
<dbReference type="AlphaFoldDB" id="A0A0H5R966"/>
<evidence type="ECO:0000256" key="2">
    <source>
        <dbReference type="ARBA" id="ARBA00006109"/>
    </source>
</evidence>
<dbReference type="EMBL" id="HACM01009810">
    <property type="protein sequence ID" value="CRZ10252.1"/>
    <property type="molecule type" value="Transcribed_RNA"/>
</dbReference>
<comment type="subcellular location">
    <subcellularLocation>
        <location evidence="1">Endomembrane system</location>
        <topology evidence="1">Multi-pass membrane protein</topology>
    </subcellularLocation>
</comment>
<evidence type="ECO:0000313" key="7">
    <source>
        <dbReference type="EMBL" id="CRZ10252.1"/>
    </source>
</evidence>
<accession>A0A0H5R966</accession>
<protein>
    <submittedName>
        <fullName evidence="7">Uncharacterized protein</fullName>
    </submittedName>
</protein>
<dbReference type="Pfam" id="PF10270">
    <property type="entry name" value="MMgT"/>
    <property type="match status" value="1"/>
</dbReference>
<keyword evidence="4 6" id="KW-1133">Transmembrane helix</keyword>
<comment type="similarity">
    <text evidence="2">Belongs to the membrane magnesium transporter (TC 1.A.67) family.</text>
</comment>
<keyword evidence="5 6" id="KW-0472">Membrane</keyword>
<name>A0A0H5R966_9EUKA</name>
<organism evidence="7">
    <name type="scientific">Spongospora subterranea</name>
    <dbReference type="NCBI Taxonomy" id="70186"/>
    <lineage>
        <taxon>Eukaryota</taxon>
        <taxon>Sar</taxon>
        <taxon>Rhizaria</taxon>
        <taxon>Endomyxa</taxon>
        <taxon>Phytomyxea</taxon>
        <taxon>Plasmodiophorida</taxon>
        <taxon>Plasmodiophoridae</taxon>
        <taxon>Spongospora</taxon>
    </lineage>
</organism>
<evidence type="ECO:0000256" key="4">
    <source>
        <dbReference type="ARBA" id="ARBA00022989"/>
    </source>
</evidence>
<evidence type="ECO:0000256" key="5">
    <source>
        <dbReference type="ARBA" id="ARBA00023136"/>
    </source>
</evidence>
<dbReference type="InterPro" id="IPR018937">
    <property type="entry name" value="MMgT"/>
</dbReference>
<evidence type="ECO:0000256" key="3">
    <source>
        <dbReference type="ARBA" id="ARBA00022692"/>
    </source>
</evidence>
<reference evidence="7" key="1">
    <citation type="submission" date="2015-04" db="EMBL/GenBank/DDBJ databases">
        <title>The genome sequence of the plant pathogenic Rhizarian Plasmodiophora brassicae reveals insights in its biotrophic life cycle and the origin of chitin synthesis.</title>
        <authorList>
            <person name="Schwelm A."/>
            <person name="Fogelqvist J."/>
            <person name="Knaust A."/>
            <person name="Julke S."/>
            <person name="Lilja T."/>
            <person name="Dhandapani V."/>
            <person name="Bonilla-Rosso G."/>
            <person name="Karlsson M."/>
            <person name="Shevchenko A."/>
            <person name="Choi S.R."/>
            <person name="Kim H.G."/>
            <person name="Park J.Y."/>
            <person name="Lim Y.P."/>
            <person name="Ludwig-Muller J."/>
            <person name="Dixelius C."/>
        </authorList>
    </citation>
    <scope>NUCLEOTIDE SEQUENCE</scope>
    <source>
        <tissue evidence="7">Potato root galls</tissue>
    </source>
</reference>
<feature type="transmembrane region" description="Helical" evidence="6">
    <location>
        <begin position="38"/>
        <end position="60"/>
    </location>
</feature>
<evidence type="ECO:0000256" key="6">
    <source>
        <dbReference type="SAM" id="Phobius"/>
    </source>
</evidence>
<evidence type="ECO:0000256" key="1">
    <source>
        <dbReference type="ARBA" id="ARBA00004127"/>
    </source>
</evidence>
<keyword evidence="3 6" id="KW-0812">Transmembrane</keyword>
<dbReference type="GO" id="GO:0012505">
    <property type="term" value="C:endomembrane system"/>
    <property type="evidence" value="ECO:0007669"/>
    <property type="project" value="UniProtKB-SubCell"/>
</dbReference>
<sequence length="100" mass="11286">MDLSSIVLGVSGLIQLHAILSAVQYQHWVKLSHSNSTSLPWDIIAESGLALAVCISCSVYRFGRFKQINAVQIQAAKTLDEINTRPEFMHFNCRDRKIRK</sequence>